<feature type="region of interest" description="Disordered" evidence="1">
    <location>
        <begin position="628"/>
        <end position="658"/>
    </location>
</feature>
<protein>
    <submittedName>
        <fullName evidence="2">Uncharacterized protein</fullName>
    </submittedName>
</protein>
<feature type="region of interest" description="Disordered" evidence="1">
    <location>
        <begin position="516"/>
        <end position="571"/>
    </location>
</feature>
<feature type="compositionally biased region" description="Polar residues" evidence="1">
    <location>
        <begin position="939"/>
        <end position="962"/>
    </location>
</feature>
<dbReference type="AlphaFoldDB" id="A0AAW1S9R3"/>
<feature type="compositionally biased region" description="Basic and acidic residues" evidence="1">
    <location>
        <begin position="1000"/>
        <end position="1013"/>
    </location>
</feature>
<feature type="region of interest" description="Disordered" evidence="1">
    <location>
        <begin position="357"/>
        <end position="399"/>
    </location>
</feature>
<evidence type="ECO:0000256" key="1">
    <source>
        <dbReference type="SAM" id="MobiDB-lite"/>
    </source>
</evidence>
<feature type="compositionally biased region" description="Polar residues" evidence="1">
    <location>
        <begin position="668"/>
        <end position="678"/>
    </location>
</feature>
<dbReference type="Proteomes" id="UP001438707">
    <property type="component" value="Unassembled WGS sequence"/>
</dbReference>
<gene>
    <name evidence="2" type="ORF">WJX74_003115</name>
</gene>
<feature type="compositionally biased region" description="Polar residues" evidence="1">
    <location>
        <begin position="915"/>
        <end position="927"/>
    </location>
</feature>
<name>A0AAW1S9R3_9CHLO</name>
<feature type="compositionally biased region" description="Low complexity" evidence="1">
    <location>
        <begin position="54"/>
        <end position="68"/>
    </location>
</feature>
<evidence type="ECO:0000313" key="2">
    <source>
        <dbReference type="EMBL" id="KAK9842836.1"/>
    </source>
</evidence>
<keyword evidence="3" id="KW-1185">Reference proteome</keyword>
<comment type="caution">
    <text evidence="2">The sequence shown here is derived from an EMBL/GenBank/DDBJ whole genome shotgun (WGS) entry which is preliminary data.</text>
</comment>
<reference evidence="2 3" key="1">
    <citation type="journal article" date="2024" name="Nat. Commun.">
        <title>Phylogenomics reveals the evolutionary origins of lichenization in chlorophyte algae.</title>
        <authorList>
            <person name="Puginier C."/>
            <person name="Libourel C."/>
            <person name="Otte J."/>
            <person name="Skaloud P."/>
            <person name="Haon M."/>
            <person name="Grisel S."/>
            <person name="Petersen M."/>
            <person name="Berrin J.G."/>
            <person name="Delaux P.M."/>
            <person name="Dal Grande F."/>
            <person name="Keller J."/>
        </authorList>
    </citation>
    <scope>NUCLEOTIDE SEQUENCE [LARGE SCALE GENOMIC DNA]</scope>
    <source>
        <strain evidence="2 3">SAG 2145</strain>
    </source>
</reference>
<feature type="region of interest" description="Disordered" evidence="1">
    <location>
        <begin position="1"/>
        <end position="284"/>
    </location>
</feature>
<feature type="region of interest" description="Disordered" evidence="1">
    <location>
        <begin position="666"/>
        <end position="685"/>
    </location>
</feature>
<feature type="compositionally biased region" description="Basic and acidic residues" evidence="1">
    <location>
        <begin position="449"/>
        <end position="470"/>
    </location>
</feature>
<feature type="compositionally biased region" description="Low complexity" evidence="1">
    <location>
        <begin position="855"/>
        <end position="869"/>
    </location>
</feature>
<evidence type="ECO:0000313" key="3">
    <source>
        <dbReference type="Proteomes" id="UP001438707"/>
    </source>
</evidence>
<feature type="region of interest" description="Disordered" evidence="1">
    <location>
        <begin position="712"/>
        <end position="750"/>
    </location>
</feature>
<sequence length="1013" mass="105478">MVLKEVKKVESPGWNRSGPATRGRAQESRKAVRDAAAVSQQRTVGSTASAAIKPGSSYSPSTSRQRSGIPKTGASQGPSRSTSGVPGLAPTLSNTRASFREAPATDPSWKRTVSGRSDLAGPTKLSPRTEREQGWNTSTKVPVKDADEEFLPLTQSQSLTARDIQAQLPAGISRSSSSKRSVQQPSYGSLSTSRTRRSAAGEDRADDAQPYTTSDSPQTHQVSTDLQYLPPDQHSKRQRLNLSEEEPLHVLASLPHQSSAPRGSAEQPPQIASTCQGEARPSDSIMEQPAETITAGFSRDSALFALMQHRLPSLSKSQGLQSVPEQQYNADEHELGLQNEMTDYDVEIRTATSADASAQAAACETPGQRPVEVTSQAAASTDSEKGSPAKEKAGGSHQEFQQLKTLHGQQAKLQTGVMESHVASASSADAMDIVRPSEDQQIVAAQPEYGRDHHPKEDVSDQPEKLDEAHGMQPAATEDFSPKPSPQLRPNADGPAHKEEHRDWLHINIQLNDPAAHHSPTAELSSDSVPCHKPQQKPVANPPFQDAQLDHTGTHPGQTSPLLADADGAASTTTAAEEMVNAVPLDTAKTAVLLANLPAPPGSAGLQPKSPRKVPSLLPLAQKDVLESPSAPPAVEHSTAKAATHEPQVPSATTATPFSEPSLVKDIASNSDQPQPQGINVGGSSADAAQTAAAVSQPRPLAVVVPTTDVSMPVASVSPVNLPKAPGSAGKQQSHSPALEGPQANGTKKHKVGQAILCCFMPRMQTDATSHQAFEDVRPNAPSSSNRQDAARLKPKQKMASQGSGIKDISGAIMSKLRGKPAGGPHDESSTPAGPTAAEALAGVADDDHAPSTVSSPIAAQSSPAASNATGTWQIQAGPGITSEPSLSSPKGPAKGAHPSATAQSTEGHAPGSDANPSSGSALSGTSLKREDEVHAVNVPSSHEMSQLESAMSIAPQPTSPGAMSRLVSIGKSGLGASKKGVMGAVKPLAGLPRALSRSRSKENERKGSDEGE</sequence>
<accession>A0AAW1S9R3</accession>
<dbReference type="EMBL" id="JALJOS010000002">
    <property type="protein sequence ID" value="KAK9842836.1"/>
    <property type="molecule type" value="Genomic_DNA"/>
</dbReference>
<feature type="compositionally biased region" description="Basic and acidic residues" evidence="1">
    <location>
        <begin position="1"/>
        <end position="10"/>
    </location>
</feature>
<feature type="region of interest" description="Disordered" evidence="1">
    <location>
        <begin position="447"/>
        <end position="499"/>
    </location>
</feature>
<organism evidence="2 3">
    <name type="scientific">Apatococcus lobatus</name>
    <dbReference type="NCBI Taxonomy" id="904363"/>
    <lineage>
        <taxon>Eukaryota</taxon>
        <taxon>Viridiplantae</taxon>
        <taxon>Chlorophyta</taxon>
        <taxon>core chlorophytes</taxon>
        <taxon>Trebouxiophyceae</taxon>
        <taxon>Chlorellales</taxon>
        <taxon>Chlorellaceae</taxon>
        <taxon>Apatococcus</taxon>
    </lineage>
</organism>
<feature type="compositionally biased region" description="Basic and acidic residues" evidence="1">
    <location>
        <begin position="382"/>
        <end position="394"/>
    </location>
</feature>
<feature type="compositionally biased region" description="Polar residues" evidence="1">
    <location>
        <begin position="73"/>
        <end position="84"/>
    </location>
</feature>
<feature type="compositionally biased region" description="Polar residues" evidence="1">
    <location>
        <begin position="210"/>
        <end position="226"/>
    </location>
</feature>
<feature type="compositionally biased region" description="Polar residues" evidence="1">
    <location>
        <begin position="38"/>
        <end position="49"/>
    </location>
</feature>
<feature type="region of interest" description="Disordered" evidence="1">
    <location>
        <begin position="986"/>
        <end position="1013"/>
    </location>
</feature>
<proteinExistence type="predicted"/>
<feature type="region of interest" description="Disordered" evidence="1">
    <location>
        <begin position="768"/>
        <end position="967"/>
    </location>
</feature>
<feature type="compositionally biased region" description="Basic and acidic residues" evidence="1">
    <location>
        <begin position="24"/>
        <end position="33"/>
    </location>
</feature>